<dbReference type="Pfam" id="PF23075">
    <property type="entry name" value="zf-C2H2_ZNF462_11"/>
    <property type="match status" value="2"/>
</dbReference>
<dbReference type="SMART" id="SM00355">
    <property type="entry name" value="ZnF_C2H2"/>
    <property type="match status" value="14"/>
</dbReference>
<dbReference type="InParanoid" id="A0A6J2QBX6"/>
<dbReference type="GO" id="GO:0005634">
    <property type="term" value="C:nucleus"/>
    <property type="evidence" value="ECO:0007669"/>
    <property type="project" value="TreeGrafter"/>
</dbReference>
<accession>A0A6J2QBX6</accession>
<keyword evidence="2" id="KW-0677">Repeat</keyword>
<dbReference type="InterPro" id="IPR059059">
    <property type="entry name" value="Znf-C2H2_7th_ZNF462"/>
</dbReference>
<dbReference type="Pfam" id="PF23225">
    <property type="entry name" value="zf-C2H2_7th_ZNF462"/>
    <property type="match status" value="1"/>
</dbReference>
<dbReference type="PROSITE" id="PS00028">
    <property type="entry name" value="ZINC_FINGER_C2H2_1"/>
    <property type="match status" value="5"/>
</dbReference>
<protein>
    <submittedName>
        <fullName evidence="9">Zinc finger protein 462-like isoform X1</fullName>
    </submittedName>
</protein>
<feature type="compositionally biased region" description="Basic and acidic residues" evidence="6">
    <location>
        <begin position="306"/>
        <end position="316"/>
    </location>
</feature>
<proteinExistence type="predicted"/>
<dbReference type="Proteomes" id="UP000504630">
    <property type="component" value="Chromosome 9"/>
</dbReference>
<evidence type="ECO:0000259" key="7">
    <source>
        <dbReference type="PROSITE" id="PS50157"/>
    </source>
</evidence>
<dbReference type="GeneID" id="115013076"/>
<dbReference type="GO" id="GO:0008270">
    <property type="term" value="F:zinc ion binding"/>
    <property type="evidence" value="ECO:0007669"/>
    <property type="project" value="UniProtKB-KW"/>
</dbReference>
<feature type="compositionally biased region" description="Basic and acidic residues" evidence="6">
    <location>
        <begin position="269"/>
        <end position="282"/>
    </location>
</feature>
<dbReference type="GO" id="GO:0010468">
    <property type="term" value="P:regulation of gene expression"/>
    <property type="evidence" value="ECO:0007669"/>
    <property type="project" value="TreeGrafter"/>
</dbReference>
<evidence type="ECO:0000256" key="3">
    <source>
        <dbReference type="ARBA" id="ARBA00022771"/>
    </source>
</evidence>
<feature type="region of interest" description="Disordered" evidence="6">
    <location>
        <begin position="380"/>
        <end position="421"/>
    </location>
</feature>
<reference evidence="9" key="1">
    <citation type="submission" date="2025-08" db="UniProtKB">
        <authorList>
            <consortium name="RefSeq"/>
        </authorList>
    </citation>
    <scope>IDENTIFICATION</scope>
</reference>
<organism evidence="8 9">
    <name type="scientific">Cottoperca gobio</name>
    <name type="common">Frogmouth</name>
    <name type="synonym">Aphritis gobio</name>
    <dbReference type="NCBI Taxonomy" id="56716"/>
    <lineage>
        <taxon>Eukaryota</taxon>
        <taxon>Metazoa</taxon>
        <taxon>Chordata</taxon>
        <taxon>Craniata</taxon>
        <taxon>Vertebrata</taxon>
        <taxon>Euteleostomi</taxon>
        <taxon>Actinopterygii</taxon>
        <taxon>Neopterygii</taxon>
        <taxon>Teleostei</taxon>
        <taxon>Neoteleostei</taxon>
        <taxon>Acanthomorphata</taxon>
        <taxon>Eupercaria</taxon>
        <taxon>Perciformes</taxon>
        <taxon>Notothenioidei</taxon>
        <taxon>Bovichtidae</taxon>
        <taxon>Cottoperca</taxon>
    </lineage>
</organism>
<feature type="compositionally biased region" description="Basic and acidic residues" evidence="6">
    <location>
        <begin position="504"/>
        <end position="544"/>
    </location>
</feature>
<evidence type="ECO:0000256" key="5">
    <source>
        <dbReference type="PROSITE-ProRule" id="PRU00042"/>
    </source>
</evidence>
<dbReference type="KEGG" id="cgob:115013076"/>
<dbReference type="InterPro" id="IPR050688">
    <property type="entry name" value="Zinc_finger/UBP_domain"/>
</dbReference>
<evidence type="ECO:0000313" key="9">
    <source>
        <dbReference type="RefSeq" id="XP_029294910.1"/>
    </source>
</evidence>
<dbReference type="OrthoDB" id="4737882at2759"/>
<keyword evidence="8" id="KW-1185">Reference proteome</keyword>
<evidence type="ECO:0000313" key="8">
    <source>
        <dbReference type="Proteomes" id="UP000504630"/>
    </source>
</evidence>
<keyword evidence="3 5" id="KW-0863">Zinc-finger</keyword>
<sequence length="1290" mass="145224">MVSHSCVFMCEAVFGEECKMQQDSINFSSSGHMTENQVIPQESTIKSFQCCHCPLLFKSKVYLFEHLNTVHGFDVDAALKEAGLKYPGNNKANTDNNCTRSGDDFQCQHCDFIACSWDVLNDHDKQCHKKLEDQNVIGNLNPGAKITVISTNQHSGAAGAKETTPSFSVMSTSNSKYAIVSSKDLKTYKRPLQTITKYFVATSGPNVKPAVKLADSSELPDSTKGTIILQESPSSSSPNSSGVFKVTAKSLIDITHVSQRFLLDDHLLNTDLRPPKPKEQSKETVPSNAGKRTNNESSKSPPAKKAKSDNETKPPEEASASKQQPSSNTEISFDFSEDEGEKKLPFTTDVLKALKKHYKKNHLIHAVDNSLMYCRYSATGCHEGSSQSNKCEKALGPERRGGISPESACSSNKEVKNPPSPQHPISPGADVGFYHCNTCKFSHKSVVVMHVHYQKSHPGKEVTMDKIKSAHVTSHRTSQKIPDKTPNPVAITGTSAHQMNISDTFKKTKDKAELSQRKHAAEDSKTHSESPKTMKAESAEDGNKGKRSPSKRMRERESLTRISPIKLFYCQFCSYSSTNIKSVVGHHNAKHAVHALTCIEEILSYSAEVQKNKLQSEAEASPSTKSSNTKTNKQVKVYSEKVQHEEENVYACAENLFYCQKCNYGNPSVKGVANHHCKIHRSLHYSRERTLEHTALIRDEIEKSKSQAKDFPFSTRLPLPLINEGDEDMFFCHFCNYRQCTKEYVLRHYVKRHRGFMVTGEQVCLYTSVVREKTQKSHLKTTANQEVDHFKVKENKKAEKLGKSVSVSAAPSVTPSQTQRTLQCYRCAYSTQYVCVLKRHIWKVHRANRTVSNVLRKCYKQGSLQTGYHCDMCVFSHKDAAVVYEHYHEQHPGRKPSLDYVTNQLYVGPKLPKRKKPQINHSDDTDGRSPSQKPGQNESKTYSCRACSFKGSSLSILARHYRDVHPWSVKEDGSVLGVVKNKRPSASRLVEDHNKLSGSFETYQVPLEFDDSPGLSPEETASSEMLTCPNCPSKFYTQHGLNTHCGMKHHEAVNENAEEPQEQIQTRMYVFKCPHCSYVNTNYQGVLTHCQMMHPALESRADNFHLDEAHLSNWDDCLKRKGPGNPGNLKISGYMCLDCPHICSTLEKLKKHCEKEHTETPTPSAVSKLKQYRTLSNRLPVSQVSFLSKKVYAVVRCQFCAYCCSTKLALGRHMLVHHRKAPAAKVQESVFKCILCSNSYFTKKRLRSHYFNKHGRDSFLEYFAPVYKKADEKPEPTSHDPLTQATRKHW</sequence>
<evidence type="ECO:0000256" key="1">
    <source>
        <dbReference type="ARBA" id="ARBA00022723"/>
    </source>
</evidence>
<feature type="region of interest" description="Disordered" evidence="6">
    <location>
        <begin position="492"/>
        <end position="558"/>
    </location>
</feature>
<feature type="region of interest" description="Disordered" evidence="6">
    <location>
        <begin position="269"/>
        <end position="339"/>
    </location>
</feature>
<feature type="compositionally biased region" description="Polar residues" evidence="6">
    <location>
        <begin position="283"/>
        <end position="296"/>
    </location>
</feature>
<evidence type="ECO:0000256" key="4">
    <source>
        <dbReference type="ARBA" id="ARBA00022833"/>
    </source>
</evidence>
<dbReference type="PROSITE" id="PS50157">
    <property type="entry name" value="ZINC_FINGER_C2H2_2"/>
    <property type="match status" value="1"/>
</dbReference>
<dbReference type="InterPro" id="IPR013087">
    <property type="entry name" value="Znf_C2H2_type"/>
</dbReference>
<feature type="compositionally biased region" description="Polar residues" evidence="6">
    <location>
        <begin position="928"/>
        <end position="940"/>
    </location>
</feature>
<feature type="region of interest" description="Disordered" evidence="6">
    <location>
        <begin position="911"/>
        <end position="940"/>
    </location>
</feature>
<feature type="compositionally biased region" description="Polar residues" evidence="6">
    <location>
        <begin position="492"/>
        <end position="503"/>
    </location>
</feature>
<name>A0A6J2QBX6_COTGO</name>
<dbReference type="Gene3D" id="3.30.160.60">
    <property type="entry name" value="Classic Zinc Finger"/>
    <property type="match status" value="2"/>
</dbReference>
<feature type="compositionally biased region" description="Polar residues" evidence="6">
    <location>
        <begin position="320"/>
        <end position="331"/>
    </location>
</feature>
<feature type="domain" description="C2H2-type" evidence="7">
    <location>
        <begin position="868"/>
        <end position="896"/>
    </location>
</feature>
<evidence type="ECO:0000256" key="2">
    <source>
        <dbReference type="ARBA" id="ARBA00022737"/>
    </source>
</evidence>
<keyword evidence="4" id="KW-0862">Zinc</keyword>
<feature type="compositionally biased region" description="Basic and acidic residues" evidence="6">
    <location>
        <begin position="390"/>
        <end position="401"/>
    </location>
</feature>
<feature type="compositionally biased region" description="Polar residues" evidence="6">
    <location>
        <begin position="1280"/>
        <end position="1290"/>
    </location>
</feature>
<dbReference type="PANTHER" id="PTHR24403:SF67">
    <property type="entry name" value="FI01116P-RELATED"/>
    <property type="match status" value="1"/>
</dbReference>
<keyword evidence="1" id="KW-0479">Metal-binding</keyword>
<feature type="region of interest" description="Disordered" evidence="6">
    <location>
        <begin position="1271"/>
        <end position="1290"/>
    </location>
</feature>
<gene>
    <name evidence="9" type="primary">LOC115013076</name>
</gene>
<evidence type="ECO:0000256" key="6">
    <source>
        <dbReference type="SAM" id="MobiDB-lite"/>
    </source>
</evidence>
<dbReference type="InterPro" id="IPR059058">
    <property type="entry name" value="Znf-C2H2_ZNF462"/>
</dbReference>
<dbReference type="PANTHER" id="PTHR24403">
    <property type="entry name" value="ZINC FINGER PROTEIN"/>
    <property type="match status" value="1"/>
</dbReference>
<dbReference type="RefSeq" id="XP_029294910.1">
    <property type="nucleotide sequence ID" value="XM_029439050.1"/>
</dbReference>